<dbReference type="InterPro" id="IPR007357">
    <property type="entry name" value="PhrB-like"/>
</dbReference>
<dbReference type="InterPro" id="IPR036134">
    <property type="entry name" value="Crypto/Photolyase_FAD-like_sf"/>
</dbReference>
<sequence>MTGALRFVLGDQLSHAVASLRDLDPARDRVLMAEVLGEATYVRHHPKKIAFVFSAMRHFAAELAANGVTVIYVRLDDPGNTGSLSGELARAVAADPPERVVVTEPGEWRLWDAMRGWEAELGVPVEVRDDDRFFTTPRSFRAWAEGRKSVRMASFYQQMRKRTGFLMDAAGAPEGGKYSFDPDNREPIPGEVASPPRHTVEPDAVTREVLDLVAARFGHHFGTLDGFDFAVTAGDAEAALEHFIQHALPGFGTYQDAMRHGDPLLFHSRLAVYMNAGLLDPRHVCRRAQAAWESGHAPLNAVEGFIRQILGWREFVRGIYWWRMPAYAETNALDAHRRLPEFYWTGETDMVCLRDAIGQTQREAYAHHIQRLMVMGNFALLAGVEPALVNEWYLVVYADAYEWVELPNVQGMTLFADGGFLATKPYAASGKYIDRMSDYCRHCRYDPKKQLTDDACPFNALYWHFIDRNQARLRGNPRMAFPVKTLDRMGPDKVAALREHAERFLNALTYAEPGAW</sequence>
<dbReference type="Gene3D" id="1.10.10.1710">
    <property type="entry name" value="Deoxyribodipyrimidine photolyase-related"/>
    <property type="match status" value="1"/>
</dbReference>
<dbReference type="EMBL" id="FNCE01000002">
    <property type="protein sequence ID" value="SDF79080.1"/>
    <property type="molecule type" value="Genomic_DNA"/>
</dbReference>
<dbReference type="PANTHER" id="PTHR38657:SF1">
    <property type="entry name" value="SLR1343 PROTEIN"/>
    <property type="match status" value="1"/>
</dbReference>
<name>A0A1G7P0X2_9PROT</name>
<dbReference type="InterPro" id="IPR014729">
    <property type="entry name" value="Rossmann-like_a/b/a_fold"/>
</dbReference>
<dbReference type="SUPFAM" id="SSF48173">
    <property type="entry name" value="Cryptochrome/photolyase FAD-binding domain"/>
    <property type="match status" value="1"/>
</dbReference>
<dbReference type="PANTHER" id="PTHR38657">
    <property type="entry name" value="SLR1343 PROTEIN"/>
    <property type="match status" value="1"/>
</dbReference>
<evidence type="ECO:0000313" key="1">
    <source>
        <dbReference type="EMBL" id="SDF79080.1"/>
    </source>
</evidence>
<dbReference type="Proteomes" id="UP000199415">
    <property type="component" value="Unassembled WGS sequence"/>
</dbReference>
<dbReference type="GO" id="GO:0016829">
    <property type="term" value="F:lyase activity"/>
    <property type="evidence" value="ECO:0007669"/>
    <property type="project" value="UniProtKB-KW"/>
</dbReference>
<dbReference type="InterPro" id="IPR052551">
    <property type="entry name" value="UV-DNA_repair_photolyase"/>
</dbReference>
<dbReference type="RefSeq" id="WP_090018980.1">
    <property type="nucleotide sequence ID" value="NZ_FNCE01000002.1"/>
</dbReference>
<keyword evidence="1" id="KW-0456">Lyase</keyword>
<dbReference type="Gene3D" id="3.40.50.620">
    <property type="entry name" value="HUPs"/>
    <property type="match status" value="1"/>
</dbReference>
<evidence type="ECO:0000313" key="2">
    <source>
        <dbReference type="Proteomes" id="UP000199415"/>
    </source>
</evidence>
<dbReference type="Gene3D" id="1.10.579.10">
    <property type="entry name" value="DNA Cyclobutane Dipyrimidine Photolyase, subunit A, domain 3"/>
    <property type="match status" value="1"/>
</dbReference>
<dbReference type="Pfam" id="PF04244">
    <property type="entry name" value="DPRP"/>
    <property type="match status" value="1"/>
</dbReference>
<dbReference type="STRING" id="1082479.SAMN05216241_102365"/>
<reference evidence="1 2" key="1">
    <citation type="submission" date="2016-10" db="EMBL/GenBank/DDBJ databases">
        <authorList>
            <person name="de Groot N.N."/>
        </authorList>
    </citation>
    <scope>NUCLEOTIDE SEQUENCE [LARGE SCALE GENOMIC DNA]</scope>
    <source>
        <strain evidence="1 2">DSM 25584</strain>
    </source>
</reference>
<keyword evidence="2" id="KW-1185">Reference proteome</keyword>
<dbReference type="AlphaFoldDB" id="A0A1G7P0X2"/>
<dbReference type="OrthoDB" id="5288100at2"/>
<organism evidence="1 2">
    <name type="scientific">Limimonas halophila</name>
    <dbReference type="NCBI Taxonomy" id="1082479"/>
    <lineage>
        <taxon>Bacteria</taxon>
        <taxon>Pseudomonadati</taxon>
        <taxon>Pseudomonadota</taxon>
        <taxon>Alphaproteobacteria</taxon>
        <taxon>Rhodospirillales</taxon>
        <taxon>Rhodovibrionaceae</taxon>
        <taxon>Limimonas</taxon>
    </lineage>
</organism>
<accession>A0A1G7P0X2</accession>
<gene>
    <name evidence="1" type="ORF">SAMN05216241_102365</name>
</gene>
<proteinExistence type="predicted"/>
<protein>
    <submittedName>
        <fullName evidence="1">Deoxyribodipyrimidine photolyase-related protein</fullName>
    </submittedName>
</protein>
<dbReference type="Gene3D" id="1.25.40.80">
    <property type="match status" value="1"/>
</dbReference>